<name>A0A8H4X6Y6_9HYPO</name>
<keyword evidence="2" id="KW-1185">Reference proteome</keyword>
<dbReference type="AlphaFoldDB" id="A0A8H4X6Y6"/>
<reference evidence="1" key="2">
    <citation type="submission" date="2020-05" db="EMBL/GenBank/DDBJ databases">
        <authorList>
            <person name="Kim H.-S."/>
            <person name="Proctor R.H."/>
            <person name="Brown D.W."/>
        </authorList>
    </citation>
    <scope>NUCLEOTIDE SEQUENCE</scope>
    <source>
        <strain evidence="1">NRRL 20472</strain>
    </source>
</reference>
<dbReference type="EMBL" id="JABEXW010000464">
    <property type="protein sequence ID" value="KAF4963560.1"/>
    <property type="molecule type" value="Genomic_DNA"/>
</dbReference>
<proteinExistence type="predicted"/>
<evidence type="ECO:0000313" key="1">
    <source>
        <dbReference type="EMBL" id="KAF4963560.1"/>
    </source>
</evidence>
<gene>
    <name evidence="1" type="ORF">FSARC_8430</name>
</gene>
<comment type="caution">
    <text evidence="1">The sequence shown here is derived from an EMBL/GenBank/DDBJ whole genome shotgun (WGS) entry which is preliminary data.</text>
</comment>
<dbReference type="Proteomes" id="UP000622797">
    <property type="component" value="Unassembled WGS sequence"/>
</dbReference>
<organism evidence="1 2">
    <name type="scientific">Fusarium sarcochroum</name>
    <dbReference type="NCBI Taxonomy" id="1208366"/>
    <lineage>
        <taxon>Eukaryota</taxon>
        <taxon>Fungi</taxon>
        <taxon>Dikarya</taxon>
        <taxon>Ascomycota</taxon>
        <taxon>Pezizomycotina</taxon>
        <taxon>Sordariomycetes</taxon>
        <taxon>Hypocreomycetidae</taxon>
        <taxon>Hypocreales</taxon>
        <taxon>Nectriaceae</taxon>
        <taxon>Fusarium</taxon>
        <taxon>Fusarium lateritium species complex</taxon>
    </lineage>
</organism>
<sequence length="223" mass="25501">MNLSTGKIPPMTSVIFSVSETSMEMVKILSPPDPLPPLSLSIYKILLLIRCLNKLLSDRLLLACWLANVDKAKIDDFQIWQLQTEFQRLLEKVLYINESTPDAKAFIQTKEWRMNAMFNQTISRDNMQESSTRSDQSHLPLQERHTEAHFAYRSCPYGIRSVSGTASLNKKKALSSLRVLCVPENLPDDAISYYKGDYDSSTYPELKEMMNIDSTAYGLKMEF</sequence>
<protein>
    <submittedName>
        <fullName evidence="1">Uncharacterized protein</fullName>
    </submittedName>
</protein>
<evidence type="ECO:0000313" key="2">
    <source>
        <dbReference type="Proteomes" id="UP000622797"/>
    </source>
</evidence>
<accession>A0A8H4X6Y6</accession>
<reference evidence="1" key="1">
    <citation type="journal article" date="2020" name="BMC Genomics">
        <title>Correction to: Identification and distribution of gene clusters required for synthesis of sphingolipid metabolism inhibitors in diverse species of the filamentous fungus Fusarium.</title>
        <authorList>
            <person name="Kim H.S."/>
            <person name="Lohmar J.M."/>
            <person name="Busman M."/>
            <person name="Brown D.W."/>
            <person name="Naumann T.A."/>
            <person name="Divon H.H."/>
            <person name="Lysoe E."/>
            <person name="Uhlig S."/>
            <person name="Proctor R.H."/>
        </authorList>
    </citation>
    <scope>NUCLEOTIDE SEQUENCE</scope>
    <source>
        <strain evidence="1">NRRL 20472</strain>
    </source>
</reference>